<evidence type="ECO:0000313" key="1">
    <source>
        <dbReference type="EMBL" id="MCP2314274.1"/>
    </source>
</evidence>
<accession>A0ABT1J9Y7</accession>
<name>A0ABT1J9Y7_9ACTN</name>
<organism evidence="1 2">
    <name type="scientific">Kitasatospora paracochleata</name>
    <dbReference type="NCBI Taxonomy" id="58354"/>
    <lineage>
        <taxon>Bacteria</taxon>
        <taxon>Bacillati</taxon>
        <taxon>Actinomycetota</taxon>
        <taxon>Actinomycetes</taxon>
        <taxon>Kitasatosporales</taxon>
        <taxon>Streptomycetaceae</taxon>
        <taxon>Kitasatospora</taxon>
    </lineage>
</organism>
<evidence type="ECO:0000313" key="2">
    <source>
        <dbReference type="Proteomes" id="UP001206483"/>
    </source>
</evidence>
<gene>
    <name evidence="1" type="ORF">FHR36_007473</name>
</gene>
<comment type="caution">
    <text evidence="1">The sequence shown here is derived from an EMBL/GenBank/DDBJ whole genome shotgun (WGS) entry which is preliminary data.</text>
</comment>
<dbReference type="Proteomes" id="UP001206483">
    <property type="component" value="Unassembled WGS sequence"/>
</dbReference>
<protein>
    <submittedName>
        <fullName evidence="1">Uncharacterized protein</fullName>
    </submittedName>
</protein>
<reference evidence="1 2" key="1">
    <citation type="submission" date="2022-06" db="EMBL/GenBank/DDBJ databases">
        <title>Sequencing the genomes of 1000 actinobacteria strains.</title>
        <authorList>
            <person name="Klenk H.-P."/>
        </authorList>
    </citation>
    <scope>NUCLEOTIDE SEQUENCE [LARGE SCALE GENOMIC DNA]</scope>
    <source>
        <strain evidence="1 2">DSM 41656</strain>
    </source>
</reference>
<dbReference type="EMBL" id="JAMZDX010000008">
    <property type="protein sequence ID" value="MCP2314274.1"/>
    <property type="molecule type" value="Genomic_DNA"/>
</dbReference>
<sequence>MLHAADPGSRRLGLLLLLLLRVQRAGDRRLTRPAFMIREWAEATWARLPATEWATF</sequence>
<dbReference type="RefSeq" id="WP_253804591.1">
    <property type="nucleotide sequence ID" value="NZ_BAAAUB010000114.1"/>
</dbReference>
<keyword evidence="2" id="KW-1185">Reference proteome</keyword>
<proteinExistence type="predicted"/>